<accession>A0AAN9T9Y9</accession>
<dbReference type="AlphaFoldDB" id="A0AAN9T9Y9"/>
<evidence type="ECO:0000313" key="3">
    <source>
        <dbReference type="Proteomes" id="UP001367676"/>
    </source>
</evidence>
<dbReference type="EMBL" id="JBBCAQ010000036">
    <property type="protein sequence ID" value="KAK7575498.1"/>
    <property type="molecule type" value="Genomic_DNA"/>
</dbReference>
<comment type="caution">
    <text evidence="2">The sequence shown here is derived from an EMBL/GenBank/DDBJ whole genome shotgun (WGS) entry which is preliminary data.</text>
</comment>
<feature type="region of interest" description="Disordered" evidence="1">
    <location>
        <begin position="210"/>
        <end position="253"/>
    </location>
</feature>
<evidence type="ECO:0000313" key="2">
    <source>
        <dbReference type="EMBL" id="KAK7575498.1"/>
    </source>
</evidence>
<gene>
    <name evidence="2" type="ORF">V9T40_011784</name>
</gene>
<evidence type="ECO:0000256" key="1">
    <source>
        <dbReference type="SAM" id="MobiDB-lite"/>
    </source>
</evidence>
<organism evidence="2 3">
    <name type="scientific">Parthenolecanium corni</name>
    <dbReference type="NCBI Taxonomy" id="536013"/>
    <lineage>
        <taxon>Eukaryota</taxon>
        <taxon>Metazoa</taxon>
        <taxon>Ecdysozoa</taxon>
        <taxon>Arthropoda</taxon>
        <taxon>Hexapoda</taxon>
        <taxon>Insecta</taxon>
        <taxon>Pterygota</taxon>
        <taxon>Neoptera</taxon>
        <taxon>Paraneoptera</taxon>
        <taxon>Hemiptera</taxon>
        <taxon>Sternorrhyncha</taxon>
        <taxon>Coccoidea</taxon>
        <taxon>Coccidae</taxon>
        <taxon>Parthenolecanium</taxon>
    </lineage>
</organism>
<proteinExistence type="predicted"/>
<name>A0AAN9T9Y9_9HEMI</name>
<protein>
    <submittedName>
        <fullName evidence="2">Uncharacterized protein</fullName>
    </submittedName>
</protein>
<keyword evidence="3" id="KW-1185">Reference proteome</keyword>
<dbReference type="Proteomes" id="UP001367676">
    <property type="component" value="Unassembled WGS sequence"/>
</dbReference>
<sequence>MLQYSKYVEDLFDFSLQVHFNNEKIVHQISSDEHIKFVSLDDVTKNTTLDDIIENWTLTPMRIPLNLQHTSLYSSETEREIPTKKKRKCKAQENGDVVLESEKEGRISETKDIARQDVCDDTTDSQRARSVSLLTNSQYIGHCSQGDSCAKVFMQLMCPSCCKGIFSETKGSVYMKRKSTLKSETKSVTMTICSEVDDGVRSVTYVEADATGASSTNRTHSPIPEETEDKNTERESEPMVFTAPKNESKPKLVRDRTFEEEVNATDTHGVLQKHRSMSLSETISNNIQEELSQNLQPDDDTANAKWYNNKLRKTSFPNSNRNGHPREDQKVGLKIGGKEYVEIEKQENEDEPPFNFQAVLRKTNTTRQSLRRSSDLSGKQHFEHDDFVAELLPGIVLKGIAYDL</sequence>
<reference evidence="2 3" key="1">
    <citation type="submission" date="2024-03" db="EMBL/GenBank/DDBJ databases">
        <title>Adaptation during the transition from Ophiocordyceps entomopathogen to insect associate is accompanied by gene loss and intensified selection.</title>
        <authorList>
            <person name="Ward C.M."/>
            <person name="Onetto C.A."/>
            <person name="Borneman A.R."/>
        </authorList>
    </citation>
    <scope>NUCLEOTIDE SEQUENCE [LARGE SCALE GENOMIC DNA]</scope>
    <source>
        <strain evidence="2">AWRI1</strain>
        <tissue evidence="2">Single Adult Female</tissue>
    </source>
</reference>